<gene>
    <name evidence="1" type="ORF">Taro_036843</name>
</gene>
<evidence type="ECO:0000313" key="2">
    <source>
        <dbReference type="Proteomes" id="UP000652761"/>
    </source>
</evidence>
<evidence type="ECO:0000313" key="1">
    <source>
        <dbReference type="EMBL" id="MQM04050.1"/>
    </source>
</evidence>
<accession>A0A843WMV7</accession>
<name>A0A843WMV7_COLES</name>
<sequence>IILVVEDAQRAGAAHNVVARGLARVRGAPVGVPQMLANCSVSLDYANHWRSQHAESACHDDRKSCSTQREISSPDLFPRSQIWVHEHRRYSHPLLFIPTPSAKELGITFRPGIGIAHATTIRNRHSEAVDRALVLQNFILGPKFRRRARVLVHRLSYPLGRTRIFLWLHEHRRYSHPLRFIPTPSAKELGITFRLSIGIAHATTIRNRHSETVDRVLVSRNSIPGLEFRRGACLLVHQLSYPMGRTQIFVRPGIETPCEAPIRNRHFD</sequence>
<dbReference type="Proteomes" id="UP000652761">
    <property type="component" value="Unassembled WGS sequence"/>
</dbReference>
<feature type="non-terminal residue" evidence="1">
    <location>
        <position position="1"/>
    </location>
</feature>
<protein>
    <submittedName>
        <fullName evidence="1">Uncharacterized protein</fullName>
    </submittedName>
</protein>
<proteinExistence type="predicted"/>
<organism evidence="1 2">
    <name type="scientific">Colocasia esculenta</name>
    <name type="common">Wild taro</name>
    <name type="synonym">Arum esculentum</name>
    <dbReference type="NCBI Taxonomy" id="4460"/>
    <lineage>
        <taxon>Eukaryota</taxon>
        <taxon>Viridiplantae</taxon>
        <taxon>Streptophyta</taxon>
        <taxon>Embryophyta</taxon>
        <taxon>Tracheophyta</taxon>
        <taxon>Spermatophyta</taxon>
        <taxon>Magnoliopsida</taxon>
        <taxon>Liliopsida</taxon>
        <taxon>Araceae</taxon>
        <taxon>Aroideae</taxon>
        <taxon>Colocasieae</taxon>
        <taxon>Colocasia</taxon>
    </lineage>
</organism>
<comment type="caution">
    <text evidence="1">The sequence shown here is derived from an EMBL/GenBank/DDBJ whole genome shotgun (WGS) entry which is preliminary data.</text>
</comment>
<keyword evidence="2" id="KW-1185">Reference proteome</keyword>
<feature type="non-terminal residue" evidence="1">
    <location>
        <position position="268"/>
    </location>
</feature>
<dbReference type="AlphaFoldDB" id="A0A843WMV7"/>
<reference evidence="1" key="1">
    <citation type="submission" date="2017-07" db="EMBL/GenBank/DDBJ databases">
        <title>Taro Niue Genome Assembly and Annotation.</title>
        <authorList>
            <person name="Atibalentja N."/>
            <person name="Keating K."/>
            <person name="Fields C.J."/>
        </authorList>
    </citation>
    <scope>NUCLEOTIDE SEQUENCE</scope>
    <source>
        <strain evidence="1">Niue_2</strain>
        <tissue evidence="1">Leaf</tissue>
    </source>
</reference>
<dbReference type="EMBL" id="NMUH01003146">
    <property type="protein sequence ID" value="MQM04050.1"/>
    <property type="molecule type" value="Genomic_DNA"/>
</dbReference>